<organism evidence="8 9">
    <name type="scientific">Noviherbaspirillum pedocola</name>
    <dbReference type="NCBI Taxonomy" id="2801341"/>
    <lineage>
        <taxon>Bacteria</taxon>
        <taxon>Pseudomonadati</taxon>
        <taxon>Pseudomonadota</taxon>
        <taxon>Betaproteobacteria</taxon>
        <taxon>Burkholderiales</taxon>
        <taxon>Oxalobacteraceae</taxon>
        <taxon>Noviherbaspirillum</taxon>
    </lineage>
</organism>
<dbReference type="SFLD" id="SFLDS00005">
    <property type="entry name" value="Isoprenoid_Synthase_Type_I"/>
    <property type="match status" value="1"/>
</dbReference>
<dbReference type="AlphaFoldDB" id="A0A934SUK6"/>
<evidence type="ECO:0000256" key="5">
    <source>
        <dbReference type="ARBA" id="ARBA00022842"/>
    </source>
</evidence>
<dbReference type="InterPro" id="IPR000092">
    <property type="entry name" value="Polyprenyl_synt"/>
</dbReference>
<dbReference type="PANTHER" id="PTHR43281:SF1">
    <property type="entry name" value="FARNESYL DIPHOSPHATE SYNTHASE"/>
    <property type="match status" value="1"/>
</dbReference>
<keyword evidence="4" id="KW-0479">Metal-binding</keyword>
<dbReference type="Gene3D" id="1.10.600.10">
    <property type="entry name" value="Farnesyl Diphosphate Synthase"/>
    <property type="match status" value="1"/>
</dbReference>
<dbReference type="PROSITE" id="PS00444">
    <property type="entry name" value="POLYPRENYL_SYNTHASE_2"/>
    <property type="match status" value="1"/>
</dbReference>
<dbReference type="GO" id="GO:0008299">
    <property type="term" value="P:isoprenoid biosynthetic process"/>
    <property type="evidence" value="ECO:0007669"/>
    <property type="project" value="UniProtKB-KW"/>
</dbReference>
<dbReference type="Pfam" id="PF00348">
    <property type="entry name" value="polyprenyl_synt"/>
    <property type="match status" value="1"/>
</dbReference>
<keyword evidence="3 7" id="KW-0808">Transferase</keyword>
<reference evidence="8" key="1">
    <citation type="submission" date="2021-01" db="EMBL/GenBank/DDBJ databases">
        <title>Genome sequence of strain Noviherbaspirillum sp. DKR-6.</title>
        <authorList>
            <person name="Chaudhary D.K."/>
        </authorList>
    </citation>
    <scope>NUCLEOTIDE SEQUENCE</scope>
    <source>
        <strain evidence="8">DKR-6</strain>
    </source>
</reference>
<dbReference type="EMBL" id="JAEPBG010000004">
    <property type="protein sequence ID" value="MBK4735456.1"/>
    <property type="molecule type" value="Genomic_DNA"/>
</dbReference>
<dbReference type="InterPro" id="IPR008949">
    <property type="entry name" value="Isoprenoid_synthase_dom_sf"/>
</dbReference>
<keyword evidence="5" id="KW-0460">Magnesium</keyword>
<keyword evidence="6" id="KW-0414">Isoprene biosynthesis</keyword>
<comment type="similarity">
    <text evidence="2 7">Belongs to the FPP/GGPP synthase family.</text>
</comment>
<accession>A0A934SUK6</accession>
<name>A0A934SUK6_9BURK</name>
<evidence type="ECO:0000256" key="3">
    <source>
        <dbReference type="ARBA" id="ARBA00022679"/>
    </source>
</evidence>
<comment type="cofactor">
    <cofactor evidence="1">
        <name>Mg(2+)</name>
        <dbReference type="ChEBI" id="CHEBI:18420"/>
    </cofactor>
</comment>
<proteinExistence type="inferred from homology"/>
<comment type="caution">
    <text evidence="8">The sequence shown here is derived from an EMBL/GenBank/DDBJ whole genome shotgun (WGS) entry which is preliminary data.</text>
</comment>
<dbReference type="GO" id="GO:0046872">
    <property type="term" value="F:metal ion binding"/>
    <property type="evidence" value="ECO:0007669"/>
    <property type="project" value="UniProtKB-KW"/>
</dbReference>
<evidence type="ECO:0000256" key="4">
    <source>
        <dbReference type="ARBA" id="ARBA00022723"/>
    </source>
</evidence>
<sequence length="279" mass="30205">MFATEAIPSASRSWSSQARQLVDDHLGKLLGHAPPSPVLEAMRYSVLAPGKRIRPLLALAVAEFLDGPRQSALQVGCAIEMIHCASLILDDLPCMDDDRERRSRLCTHLQYGESLAILAAVSLLTQSQCIVASHDALPEGRRLALIQLLCETVGPHGLSLGQYIDLHAGGALASLEAITDMHHLKTGVLFLAAARAGCVVAGATPEQENKVLRFTRHIGLAFQLRDDIRDMDRDGVNMAARIGAAEARRKLRDYLDGALAAIDGERNAAVLQGFVRDFF</sequence>
<evidence type="ECO:0000256" key="2">
    <source>
        <dbReference type="ARBA" id="ARBA00006706"/>
    </source>
</evidence>
<dbReference type="SUPFAM" id="SSF48576">
    <property type="entry name" value="Terpenoid synthases"/>
    <property type="match status" value="1"/>
</dbReference>
<evidence type="ECO:0000256" key="6">
    <source>
        <dbReference type="ARBA" id="ARBA00023229"/>
    </source>
</evidence>
<protein>
    <submittedName>
        <fullName evidence="8">Polyprenyl synthetase family protein</fullName>
    </submittedName>
</protein>
<dbReference type="PANTHER" id="PTHR43281">
    <property type="entry name" value="FARNESYL DIPHOSPHATE SYNTHASE"/>
    <property type="match status" value="1"/>
</dbReference>
<dbReference type="GO" id="GO:0004659">
    <property type="term" value="F:prenyltransferase activity"/>
    <property type="evidence" value="ECO:0007669"/>
    <property type="project" value="InterPro"/>
</dbReference>
<evidence type="ECO:0000313" key="9">
    <source>
        <dbReference type="Proteomes" id="UP000622890"/>
    </source>
</evidence>
<evidence type="ECO:0000256" key="7">
    <source>
        <dbReference type="RuleBase" id="RU004466"/>
    </source>
</evidence>
<gene>
    <name evidence="8" type="ORF">JJB74_12595</name>
</gene>
<evidence type="ECO:0000256" key="1">
    <source>
        <dbReference type="ARBA" id="ARBA00001946"/>
    </source>
</evidence>
<dbReference type="Proteomes" id="UP000622890">
    <property type="component" value="Unassembled WGS sequence"/>
</dbReference>
<keyword evidence="9" id="KW-1185">Reference proteome</keyword>
<dbReference type="RefSeq" id="WP_200592213.1">
    <property type="nucleotide sequence ID" value="NZ_JAEPBG010000004.1"/>
</dbReference>
<evidence type="ECO:0000313" key="8">
    <source>
        <dbReference type="EMBL" id="MBK4735456.1"/>
    </source>
</evidence>
<dbReference type="InterPro" id="IPR033749">
    <property type="entry name" value="Polyprenyl_synt_CS"/>
</dbReference>